<name>A0AAW1MEU4_POPJA</name>
<proteinExistence type="predicted"/>
<evidence type="ECO:0000313" key="2">
    <source>
        <dbReference type="Proteomes" id="UP001458880"/>
    </source>
</evidence>
<keyword evidence="2" id="KW-1185">Reference proteome</keyword>
<gene>
    <name evidence="1" type="ORF">QE152_g6538</name>
</gene>
<protein>
    <submittedName>
        <fullName evidence="1">Uncharacterized protein</fullName>
    </submittedName>
</protein>
<comment type="caution">
    <text evidence="1">The sequence shown here is derived from an EMBL/GenBank/DDBJ whole genome shotgun (WGS) entry which is preliminary data.</text>
</comment>
<accession>A0AAW1MEU4</accession>
<organism evidence="1 2">
    <name type="scientific">Popillia japonica</name>
    <name type="common">Japanese beetle</name>
    <dbReference type="NCBI Taxonomy" id="7064"/>
    <lineage>
        <taxon>Eukaryota</taxon>
        <taxon>Metazoa</taxon>
        <taxon>Ecdysozoa</taxon>
        <taxon>Arthropoda</taxon>
        <taxon>Hexapoda</taxon>
        <taxon>Insecta</taxon>
        <taxon>Pterygota</taxon>
        <taxon>Neoptera</taxon>
        <taxon>Endopterygota</taxon>
        <taxon>Coleoptera</taxon>
        <taxon>Polyphaga</taxon>
        <taxon>Scarabaeiformia</taxon>
        <taxon>Scarabaeidae</taxon>
        <taxon>Rutelinae</taxon>
        <taxon>Popillia</taxon>
    </lineage>
</organism>
<reference evidence="1 2" key="1">
    <citation type="journal article" date="2024" name="BMC Genomics">
        <title>De novo assembly and annotation of Popillia japonica's genome with initial clues to its potential as an invasive pest.</title>
        <authorList>
            <person name="Cucini C."/>
            <person name="Boschi S."/>
            <person name="Funari R."/>
            <person name="Cardaioli E."/>
            <person name="Iannotti N."/>
            <person name="Marturano G."/>
            <person name="Paoli F."/>
            <person name="Bruttini M."/>
            <person name="Carapelli A."/>
            <person name="Frati F."/>
            <person name="Nardi F."/>
        </authorList>
    </citation>
    <scope>NUCLEOTIDE SEQUENCE [LARGE SCALE GENOMIC DNA]</scope>
    <source>
        <strain evidence="1">DMR45628</strain>
    </source>
</reference>
<evidence type="ECO:0000313" key="1">
    <source>
        <dbReference type="EMBL" id="KAK9745865.1"/>
    </source>
</evidence>
<sequence>MIAAARSTVCESLDEAPCPKPGRRSVNHWMKPRVPTGPLPFQVPVSFTLNLNWILVTFYNSTPISLNLNWILVTFYNSTPISHNLTTNCAGIYESTDKKLLASFLGCRDVPTSNIWNIRIDGQEITGVVLRMP</sequence>
<dbReference type="EMBL" id="JASPKY010000044">
    <property type="protein sequence ID" value="KAK9745865.1"/>
    <property type="molecule type" value="Genomic_DNA"/>
</dbReference>
<dbReference type="AlphaFoldDB" id="A0AAW1MEU4"/>
<dbReference type="Proteomes" id="UP001458880">
    <property type="component" value="Unassembled WGS sequence"/>
</dbReference>